<sequence>MSYSTALSLTLPSLTSDARHQLLEKQPLLSLYEVFATIPDPRSKHGLRYELAYVLTCLVAGFLCNCDSTLAVAEWCRDQRLLLIRLFGPRRFLCPSDSLYRKLLPRLDAEQIECALADWIRRTLQATLDDPIALDGKTVRGGRSDKHSAPHLLSFRTHHSQETLLQVAVSEKTNEIPVAQALLPCLPVDGRVFTADALHTQKDFMRCVDALGGKTVLTVKNNQPTLYADLTAYFADPHASFAQDSTLDQHRGRIEKRSIRVSTEMNSYLADWPLIEQVAELTRTVTVRKTGKTSHEVVYLITPLTALEASPQRLLALVRGHWSIENSSHYVRDMTFGEDRSRLRSGQAPQILATFRNLAITLIHRQGSSQIAATRRHFASHPHLAFRFLLPRSVAQQ</sequence>
<dbReference type="eggNOG" id="COG5433">
    <property type="taxonomic scope" value="Bacteria"/>
</dbReference>
<evidence type="ECO:0000313" key="5">
    <source>
        <dbReference type="EMBL" id="EFH83070.1"/>
    </source>
</evidence>
<evidence type="ECO:0000313" key="7">
    <source>
        <dbReference type="EMBL" id="EFH87559.1"/>
    </source>
</evidence>
<dbReference type="RefSeq" id="WP_007912830.1">
    <property type="nucleotide sequence ID" value="NZ_ADVG01000002.1"/>
</dbReference>
<keyword evidence="8" id="KW-1185">Reference proteome</keyword>
<feature type="domain" description="H repeat-associated protein N-terminal" evidence="2">
    <location>
        <begin position="33"/>
        <end position="120"/>
    </location>
</feature>
<dbReference type="InParanoid" id="D6TPX4"/>
<dbReference type="EMBL" id="ADVG01000004">
    <property type="protein sequence ID" value="EFH82602.1"/>
    <property type="molecule type" value="Genomic_DNA"/>
</dbReference>
<dbReference type="AlphaFoldDB" id="D6TPX4"/>
<dbReference type="OrthoDB" id="145986at2"/>
<evidence type="ECO:0000313" key="4">
    <source>
        <dbReference type="EMBL" id="EFH82602.1"/>
    </source>
</evidence>
<dbReference type="STRING" id="485913.Krac_1871"/>
<dbReference type="NCBIfam" id="NF033564">
    <property type="entry name" value="transpos_ISAs1"/>
    <property type="match status" value="1"/>
</dbReference>
<dbReference type="EMBL" id="ADVG01000004">
    <property type="protein sequence ID" value="EFH83070.1"/>
    <property type="molecule type" value="Genomic_DNA"/>
</dbReference>
<evidence type="ECO:0000259" key="1">
    <source>
        <dbReference type="Pfam" id="PF01609"/>
    </source>
</evidence>
<evidence type="ECO:0000259" key="2">
    <source>
        <dbReference type="Pfam" id="PF13808"/>
    </source>
</evidence>
<evidence type="ECO:0000313" key="8">
    <source>
        <dbReference type="Proteomes" id="UP000004508"/>
    </source>
</evidence>
<dbReference type="EMBL" id="ADVG01000003">
    <property type="protein sequence ID" value="EFH85281.1"/>
    <property type="molecule type" value="Genomic_DNA"/>
</dbReference>
<dbReference type="GO" id="GO:0006313">
    <property type="term" value="P:DNA transposition"/>
    <property type="evidence" value="ECO:0007669"/>
    <property type="project" value="InterPro"/>
</dbReference>
<evidence type="ECO:0000313" key="6">
    <source>
        <dbReference type="EMBL" id="EFH85281.1"/>
    </source>
</evidence>
<dbReference type="InterPro" id="IPR051698">
    <property type="entry name" value="Transposase_11-like"/>
</dbReference>
<reference evidence="7 8" key="1">
    <citation type="journal article" date="2011" name="Stand. Genomic Sci.">
        <title>Non-contiguous finished genome sequence and contextual data of the filamentous soil bacterium Ktedonobacter racemifer type strain (SOSP1-21).</title>
        <authorList>
            <person name="Chang Y.J."/>
            <person name="Land M."/>
            <person name="Hauser L."/>
            <person name="Chertkov O."/>
            <person name="Del Rio T.G."/>
            <person name="Nolan M."/>
            <person name="Copeland A."/>
            <person name="Tice H."/>
            <person name="Cheng J.F."/>
            <person name="Lucas S."/>
            <person name="Han C."/>
            <person name="Goodwin L."/>
            <person name="Pitluck S."/>
            <person name="Ivanova N."/>
            <person name="Ovchinikova G."/>
            <person name="Pati A."/>
            <person name="Chen A."/>
            <person name="Palaniappan K."/>
            <person name="Mavromatis K."/>
            <person name="Liolios K."/>
            <person name="Brettin T."/>
            <person name="Fiebig A."/>
            <person name="Rohde M."/>
            <person name="Abt B."/>
            <person name="Goker M."/>
            <person name="Detter J.C."/>
            <person name="Woyke T."/>
            <person name="Bristow J."/>
            <person name="Eisen J.A."/>
            <person name="Markowitz V."/>
            <person name="Hugenholtz P."/>
            <person name="Kyrpides N.C."/>
            <person name="Klenk H.P."/>
            <person name="Lapidus A."/>
        </authorList>
    </citation>
    <scope>NUCLEOTIDE SEQUENCE [LARGE SCALE GENOMIC DNA]</scope>
    <source>
        <strain evidence="8">DSM 44963</strain>
        <strain evidence="7">SOSP1-21</strain>
    </source>
</reference>
<comment type="caution">
    <text evidence="7">The sequence shown here is derived from an EMBL/GenBank/DDBJ whole genome shotgun (WGS) entry which is preliminary data.</text>
</comment>
<dbReference type="Proteomes" id="UP000004508">
    <property type="component" value="Unassembled WGS sequence"/>
</dbReference>
<feature type="domain" description="Transposase IS4-like" evidence="1">
    <location>
        <begin position="131"/>
        <end position="362"/>
    </location>
</feature>
<dbReference type="EMBL" id="ADVG01000002">
    <property type="protein sequence ID" value="EFH87559.1"/>
    <property type="molecule type" value="Genomic_DNA"/>
</dbReference>
<evidence type="ECO:0000313" key="3">
    <source>
        <dbReference type="EMBL" id="EFH81173.1"/>
    </source>
</evidence>
<dbReference type="PANTHER" id="PTHR30298:SF0">
    <property type="entry name" value="PROTEIN YBFL-RELATED"/>
    <property type="match status" value="1"/>
</dbReference>
<dbReference type="PANTHER" id="PTHR30298">
    <property type="entry name" value="H REPEAT-ASSOCIATED PREDICTED TRANSPOSASE"/>
    <property type="match status" value="1"/>
</dbReference>
<protein>
    <submittedName>
        <fullName evidence="7">Transposase IS4 family protein</fullName>
    </submittedName>
</protein>
<accession>D6TPX4</accession>
<dbReference type="GO" id="GO:0003677">
    <property type="term" value="F:DNA binding"/>
    <property type="evidence" value="ECO:0007669"/>
    <property type="project" value="InterPro"/>
</dbReference>
<dbReference type="InterPro" id="IPR032806">
    <property type="entry name" value="YbfD_N"/>
</dbReference>
<organism evidence="7 8">
    <name type="scientific">Ktedonobacter racemifer DSM 44963</name>
    <dbReference type="NCBI Taxonomy" id="485913"/>
    <lineage>
        <taxon>Bacteria</taxon>
        <taxon>Bacillati</taxon>
        <taxon>Chloroflexota</taxon>
        <taxon>Ktedonobacteria</taxon>
        <taxon>Ktedonobacterales</taxon>
        <taxon>Ktedonobacteraceae</taxon>
        <taxon>Ktedonobacter</taxon>
    </lineage>
</organism>
<dbReference type="Pfam" id="PF13808">
    <property type="entry name" value="DDE_Tnp_1_assoc"/>
    <property type="match status" value="1"/>
</dbReference>
<dbReference type="Pfam" id="PF01609">
    <property type="entry name" value="DDE_Tnp_1"/>
    <property type="match status" value="1"/>
</dbReference>
<dbReference type="InterPro" id="IPR047647">
    <property type="entry name" value="ISAs1_transpos"/>
</dbReference>
<dbReference type="InterPro" id="IPR002559">
    <property type="entry name" value="Transposase_11"/>
</dbReference>
<proteinExistence type="predicted"/>
<name>D6TPX4_KTERA</name>
<dbReference type="GO" id="GO:0004803">
    <property type="term" value="F:transposase activity"/>
    <property type="evidence" value="ECO:0007669"/>
    <property type="project" value="InterPro"/>
</dbReference>
<gene>
    <name evidence="3" type="ORF">Krac_1871</name>
    <name evidence="4" type="ORF">Krac_3429</name>
    <name evidence="5" type="ORF">Krac_3985</name>
    <name evidence="6" type="ORF">Krac_6466</name>
    <name evidence="7" type="ORF">Krac_8895</name>
</gene>
<dbReference type="EMBL" id="ADVG01000004">
    <property type="protein sequence ID" value="EFH81173.1"/>
    <property type="molecule type" value="Genomic_DNA"/>
</dbReference>